<proteinExistence type="predicted"/>
<accession>A0A0A9B4L2</accession>
<protein>
    <submittedName>
        <fullName evidence="1">Uncharacterized protein</fullName>
    </submittedName>
</protein>
<sequence length="26" mass="3053">MSYSRQLAPHRPQRAYTMGYLLVCPL</sequence>
<evidence type="ECO:0000313" key="1">
    <source>
        <dbReference type="EMBL" id="JAD58316.1"/>
    </source>
</evidence>
<name>A0A0A9B4L2_ARUDO</name>
<organism evidence="1">
    <name type="scientific">Arundo donax</name>
    <name type="common">Giant reed</name>
    <name type="synonym">Donax arundinaceus</name>
    <dbReference type="NCBI Taxonomy" id="35708"/>
    <lineage>
        <taxon>Eukaryota</taxon>
        <taxon>Viridiplantae</taxon>
        <taxon>Streptophyta</taxon>
        <taxon>Embryophyta</taxon>
        <taxon>Tracheophyta</taxon>
        <taxon>Spermatophyta</taxon>
        <taxon>Magnoliopsida</taxon>
        <taxon>Liliopsida</taxon>
        <taxon>Poales</taxon>
        <taxon>Poaceae</taxon>
        <taxon>PACMAD clade</taxon>
        <taxon>Arundinoideae</taxon>
        <taxon>Arundineae</taxon>
        <taxon>Arundo</taxon>
    </lineage>
</organism>
<dbReference type="EMBL" id="GBRH01239579">
    <property type="protein sequence ID" value="JAD58316.1"/>
    <property type="molecule type" value="Transcribed_RNA"/>
</dbReference>
<dbReference type="AlphaFoldDB" id="A0A0A9B4L2"/>
<reference evidence="1" key="2">
    <citation type="journal article" date="2015" name="Data Brief">
        <title>Shoot transcriptome of the giant reed, Arundo donax.</title>
        <authorList>
            <person name="Barrero R.A."/>
            <person name="Guerrero F.D."/>
            <person name="Moolhuijzen P."/>
            <person name="Goolsby J.A."/>
            <person name="Tidwell J."/>
            <person name="Bellgard S.E."/>
            <person name="Bellgard M.I."/>
        </authorList>
    </citation>
    <scope>NUCLEOTIDE SEQUENCE</scope>
    <source>
        <tissue evidence="1">Shoot tissue taken approximately 20 cm above the soil surface</tissue>
    </source>
</reference>
<reference evidence="1" key="1">
    <citation type="submission" date="2014-09" db="EMBL/GenBank/DDBJ databases">
        <authorList>
            <person name="Magalhaes I.L.F."/>
            <person name="Oliveira U."/>
            <person name="Santos F.R."/>
            <person name="Vidigal T.H.D.A."/>
            <person name="Brescovit A.D."/>
            <person name="Santos A.J."/>
        </authorList>
    </citation>
    <scope>NUCLEOTIDE SEQUENCE</scope>
    <source>
        <tissue evidence="1">Shoot tissue taken approximately 20 cm above the soil surface</tissue>
    </source>
</reference>